<reference evidence="1" key="1">
    <citation type="submission" date="2020-04" db="EMBL/GenBank/DDBJ databases">
        <authorList>
            <person name="Alioto T."/>
            <person name="Alioto T."/>
            <person name="Gomez Garrido J."/>
        </authorList>
    </citation>
    <scope>NUCLEOTIDE SEQUENCE</scope>
    <source>
        <strain evidence="1">A484AB</strain>
    </source>
</reference>
<protein>
    <submittedName>
        <fullName evidence="1">Domain containing</fullName>
    </submittedName>
</protein>
<dbReference type="AlphaFoldDB" id="A0A7D9I1A5"/>
<evidence type="ECO:0000313" key="1">
    <source>
        <dbReference type="EMBL" id="CAB3998423.1"/>
    </source>
</evidence>
<dbReference type="GO" id="GO:0005085">
    <property type="term" value="F:guanyl-nucleotide exchange factor activity"/>
    <property type="evidence" value="ECO:0007669"/>
    <property type="project" value="InterPro"/>
</dbReference>
<dbReference type="GO" id="GO:0035556">
    <property type="term" value="P:intracellular signal transduction"/>
    <property type="evidence" value="ECO:0007669"/>
    <property type="project" value="InterPro"/>
</dbReference>
<dbReference type="SMART" id="SM00325">
    <property type="entry name" value="RhoGEF"/>
    <property type="match status" value="1"/>
</dbReference>
<dbReference type="Pfam" id="PF00621">
    <property type="entry name" value="RhoGEF"/>
    <property type="match status" value="1"/>
</dbReference>
<dbReference type="InterPro" id="IPR035899">
    <property type="entry name" value="DBL_dom_sf"/>
</dbReference>
<dbReference type="PROSITE" id="PS00741">
    <property type="entry name" value="DH_1"/>
    <property type="match status" value="1"/>
</dbReference>
<accession>A0A7D9I1A5</accession>
<evidence type="ECO:0000313" key="2">
    <source>
        <dbReference type="Proteomes" id="UP001152795"/>
    </source>
</evidence>
<proteinExistence type="predicted"/>
<name>A0A7D9I1A5_PARCT</name>
<dbReference type="Proteomes" id="UP001152795">
    <property type="component" value="Unassembled WGS sequence"/>
</dbReference>
<dbReference type="InterPro" id="IPR051092">
    <property type="entry name" value="FYVE_RhoGEF_PH"/>
</dbReference>
<dbReference type="InterPro" id="IPR001331">
    <property type="entry name" value="GDS_CDC24_CS"/>
</dbReference>
<keyword evidence="2" id="KW-1185">Reference proteome</keyword>
<dbReference type="SUPFAM" id="SSF48065">
    <property type="entry name" value="DBL homology domain (DH-domain)"/>
    <property type="match status" value="1"/>
</dbReference>
<dbReference type="PROSITE" id="PS50010">
    <property type="entry name" value="DH_2"/>
    <property type="match status" value="1"/>
</dbReference>
<dbReference type="InterPro" id="IPR000219">
    <property type="entry name" value="DH_dom"/>
</dbReference>
<dbReference type="Gene3D" id="1.20.900.10">
    <property type="entry name" value="Dbl homology (DH) domain"/>
    <property type="match status" value="1"/>
</dbReference>
<comment type="caution">
    <text evidence="1">The sequence shown here is derived from an EMBL/GenBank/DDBJ whole genome shotgun (WGS) entry which is preliminary data.</text>
</comment>
<dbReference type="CDD" id="cd00160">
    <property type="entry name" value="RhoGEF"/>
    <property type="match status" value="1"/>
</dbReference>
<dbReference type="GO" id="GO:0005737">
    <property type="term" value="C:cytoplasm"/>
    <property type="evidence" value="ECO:0007669"/>
    <property type="project" value="TreeGrafter"/>
</dbReference>
<gene>
    <name evidence="1" type="ORF">PACLA_8A014593</name>
</gene>
<organism evidence="1 2">
    <name type="scientific">Paramuricea clavata</name>
    <name type="common">Red gorgonian</name>
    <name type="synonym">Violescent sea-whip</name>
    <dbReference type="NCBI Taxonomy" id="317549"/>
    <lineage>
        <taxon>Eukaryota</taxon>
        <taxon>Metazoa</taxon>
        <taxon>Cnidaria</taxon>
        <taxon>Anthozoa</taxon>
        <taxon>Octocorallia</taxon>
        <taxon>Malacalcyonacea</taxon>
        <taxon>Plexauridae</taxon>
        <taxon>Paramuricea</taxon>
    </lineage>
</organism>
<dbReference type="OrthoDB" id="245697at2759"/>
<dbReference type="EMBL" id="CACRXK020003351">
    <property type="protein sequence ID" value="CAB3998423.1"/>
    <property type="molecule type" value="Genomic_DNA"/>
</dbReference>
<dbReference type="PANTHER" id="PTHR12673">
    <property type="entry name" value="FACIOGENITAL DYSPLASIA PROTEIN"/>
    <property type="match status" value="1"/>
</dbReference>
<dbReference type="PANTHER" id="PTHR12673:SF159">
    <property type="entry name" value="LD03170P"/>
    <property type="match status" value="1"/>
</dbReference>
<sequence>MGLTDDKTMVNGDTPKELDKNGRRTKAAEEILSTEVSYCNGLDLLVEHFIQPMKIYGILSMDEIDVIFSNIESLHGLSKEMVSKLKLRLENWEVESTIIGDVLVEMFSYLKMFKPYFDSRSAANQLRIRYEKSNDRFRNFLSRVNCGQTLDSLLLMPIQRIPRYQLLLKELVKRTEPEHPDFENLTEALAKAQETATDLNEHIRQIENESKIFEIINMFPNDDLDLIISDSNNSPKMKPSRKLNPNFHVLFPVMTS</sequence>